<feature type="region of interest" description="Disordered" evidence="1">
    <location>
        <begin position="69"/>
        <end position="94"/>
    </location>
</feature>
<comment type="caution">
    <text evidence="2">The sequence shown here is derived from an EMBL/GenBank/DDBJ whole genome shotgun (WGS) entry which is preliminary data.</text>
</comment>
<dbReference type="Proteomes" id="UP000823823">
    <property type="component" value="Unassembled WGS sequence"/>
</dbReference>
<dbReference type="AlphaFoldDB" id="A0A9D2LCR9"/>
<gene>
    <name evidence="2" type="ORF">H9786_06060</name>
</gene>
<dbReference type="EMBL" id="DWZH01000042">
    <property type="protein sequence ID" value="HJB10083.1"/>
    <property type="molecule type" value="Genomic_DNA"/>
</dbReference>
<sequence length="433" mass="43454">MAGFYGGDTEQMRMHGAASQRGAQRIADITAAMGASIDSVLWQGPDAEAFRALWHSSVKPGMLARAEEVRATGQELDQHAEQQEQASGDEGGGLLSTLRDIARDIFGPGGVTGPLLGRPLSRDLLDTLRGGLGDWSRGGGAGGPQEFYGGEGYASPGQAAGADRPVGNLLDLGGDLLEGREIDGDFGHLDVTAQGAWSAGANGSTDPFGNMSGTIGLRGGMELGADARLNGPDGTGIETSSQIGMEAYAEAGGTIGPDGLALGASAGSGVYASNTATLDGGDHGSLTYGHTAFAGADASANAWSHATRNEDGDVNGWTVGADARAFAGAELKHTFAAEAPGGWGFVEGSASALGGGGIGGGYGATLSTDEVSISLSGTVAKGLGLEGSGTIGINPNAIVDSFTPGDYNLDDMISDGADLVDRGKDWLSDINPF</sequence>
<reference evidence="2" key="2">
    <citation type="submission" date="2021-04" db="EMBL/GenBank/DDBJ databases">
        <authorList>
            <person name="Gilroy R."/>
        </authorList>
    </citation>
    <scope>NUCLEOTIDE SEQUENCE</scope>
    <source>
        <strain evidence="2">ChiHjej13B12-24818</strain>
    </source>
</reference>
<evidence type="ECO:0000256" key="1">
    <source>
        <dbReference type="SAM" id="MobiDB-lite"/>
    </source>
</evidence>
<protein>
    <recommendedName>
        <fullName evidence="4">WXG100 family type VII secretion target</fullName>
    </recommendedName>
</protein>
<proteinExistence type="predicted"/>
<feature type="region of interest" description="Disordered" evidence="1">
    <location>
        <begin position="133"/>
        <end position="160"/>
    </location>
</feature>
<name>A0A9D2LCR9_9MICO</name>
<dbReference type="Gene3D" id="1.10.287.1060">
    <property type="entry name" value="ESAT-6-like"/>
    <property type="match status" value="1"/>
</dbReference>
<reference evidence="2" key="1">
    <citation type="journal article" date="2021" name="PeerJ">
        <title>Extensive microbial diversity within the chicken gut microbiome revealed by metagenomics and culture.</title>
        <authorList>
            <person name="Gilroy R."/>
            <person name="Ravi A."/>
            <person name="Getino M."/>
            <person name="Pursley I."/>
            <person name="Horton D.L."/>
            <person name="Alikhan N.F."/>
            <person name="Baker D."/>
            <person name="Gharbi K."/>
            <person name="Hall N."/>
            <person name="Watson M."/>
            <person name="Adriaenssens E.M."/>
            <person name="Foster-Nyarko E."/>
            <person name="Jarju S."/>
            <person name="Secka A."/>
            <person name="Antonio M."/>
            <person name="Oren A."/>
            <person name="Chaudhuri R.R."/>
            <person name="La Ragione R."/>
            <person name="Hildebrand F."/>
            <person name="Pallen M.J."/>
        </authorList>
    </citation>
    <scope>NUCLEOTIDE SEQUENCE</scope>
    <source>
        <strain evidence="2">ChiHjej13B12-24818</strain>
    </source>
</reference>
<feature type="compositionally biased region" description="Basic and acidic residues" evidence="1">
    <location>
        <begin position="69"/>
        <end position="82"/>
    </location>
</feature>
<accession>A0A9D2LCR9</accession>
<organism evidence="2 3">
    <name type="scientific">Candidatus Brachybacterium merdavium</name>
    <dbReference type="NCBI Taxonomy" id="2838513"/>
    <lineage>
        <taxon>Bacteria</taxon>
        <taxon>Bacillati</taxon>
        <taxon>Actinomycetota</taxon>
        <taxon>Actinomycetes</taxon>
        <taxon>Micrococcales</taxon>
        <taxon>Dermabacteraceae</taxon>
        <taxon>Brachybacterium</taxon>
    </lineage>
</organism>
<evidence type="ECO:0008006" key="4">
    <source>
        <dbReference type="Google" id="ProtNLM"/>
    </source>
</evidence>
<evidence type="ECO:0000313" key="2">
    <source>
        <dbReference type="EMBL" id="HJB10083.1"/>
    </source>
</evidence>
<evidence type="ECO:0000313" key="3">
    <source>
        <dbReference type="Proteomes" id="UP000823823"/>
    </source>
</evidence>
<feature type="compositionally biased region" description="Gly residues" evidence="1">
    <location>
        <begin position="133"/>
        <end position="143"/>
    </location>
</feature>